<dbReference type="PANTHER" id="PTHR23513:SF11">
    <property type="entry name" value="STAPHYLOFERRIN A TRANSPORTER"/>
    <property type="match status" value="1"/>
</dbReference>
<dbReference type="EMBL" id="BAABFC010000029">
    <property type="protein sequence ID" value="GAA4504454.1"/>
    <property type="molecule type" value="Genomic_DNA"/>
</dbReference>
<keyword evidence="5 6" id="KW-0472">Membrane</keyword>
<keyword evidence="3 6" id="KW-0812">Transmembrane</keyword>
<evidence type="ECO:0000256" key="5">
    <source>
        <dbReference type="ARBA" id="ARBA00023136"/>
    </source>
</evidence>
<keyword evidence="8" id="KW-1185">Reference proteome</keyword>
<keyword evidence="4 6" id="KW-1133">Transmembrane helix</keyword>
<evidence type="ECO:0000256" key="6">
    <source>
        <dbReference type="SAM" id="Phobius"/>
    </source>
</evidence>
<dbReference type="SUPFAM" id="SSF103473">
    <property type="entry name" value="MFS general substrate transporter"/>
    <property type="match status" value="1"/>
</dbReference>
<dbReference type="Gene3D" id="1.20.1250.20">
    <property type="entry name" value="MFS general substrate transporter like domains"/>
    <property type="match status" value="1"/>
</dbReference>
<evidence type="ECO:0000256" key="4">
    <source>
        <dbReference type="ARBA" id="ARBA00022989"/>
    </source>
</evidence>
<evidence type="ECO:0000313" key="7">
    <source>
        <dbReference type="EMBL" id="GAA4504454.1"/>
    </source>
</evidence>
<evidence type="ECO:0000256" key="2">
    <source>
        <dbReference type="ARBA" id="ARBA00022475"/>
    </source>
</evidence>
<comment type="subcellular location">
    <subcellularLocation>
        <location evidence="1">Cell membrane</location>
        <topology evidence="1">Multi-pass membrane protein</topology>
    </subcellularLocation>
</comment>
<evidence type="ECO:0000313" key="8">
    <source>
        <dbReference type="Proteomes" id="UP001501321"/>
    </source>
</evidence>
<comment type="caution">
    <text evidence="7">The sequence shown here is derived from an EMBL/GenBank/DDBJ whole genome shotgun (WGS) entry which is preliminary data.</text>
</comment>
<proteinExistence type="predicted"/>
<feature type="transmembrane region" description="Helical" evidence="6">
    <location>
        <begin position="56"/>
        <end position="76"/>
    </location>
</feature>
<evidence type="ECO:0000256" key="3">
    <source>
        <dbReference type="ARBA" id="ARBA00022692"/>
    </source>
</evidence>
<dbReference type="Proteomes" id="UP001501321">
    <property type="component" value="Unassembled WGS sequence"/>
</dbReference>
<dbReference type="InterPro" id="IPR036259">
    <property type="entry name" value="MFS_trans_sf"/>
</dbReference>
<gene>
    <name evidence="7" type="ORF">GCM10023095_32460</name>
</gene>
<evidence type="ECO:0000256" key="1">
    <source>
        <dbReference type="ARBA" id="ARBA00004651"/>
    </source>
</evidence>
<name>A0ABP8QMP5_9GAMM</name>
<reference evidence="8" key="1">
    <citation type="journal article" date="2019" name="Int. J. Syst. Evol. Microbiol.">
        <title>The Global Catalogue of Microorganisms (GCM) 10K type strain sequencing project: providing services to taxonomists for standard genome sequencing and annotation.</title>
        <authorList>
            <consortium name="The Broad Institute Genomics Platform"/>
            <consortium name="The Broad Institute Genome Sequencing Center for Infectious Disease"/>
            <person name="Wu L."/>
            <person name="Ma J."/>
        </authorList>
    </citation>
    <scope>NUCLEOTIDE SEQUENCE [LARGE SCALE GENOMIC DNA]</scope>
    <source>
        <strain evidence="8">JCM 32226</strain>
    </source>
</reference>
<sequence>MAALTFANTTNSLMQLTTAPALRGRVMAIRMAILMGCTPLGAPLLGLVANHFGPRWALGVAALSGLLAALVGWRYLRQLARSPAAQQAPLTPRPQDP</sequence>
<keyword evidence="2" id="KW-1003">Cell membrane</keyword>
<feature type="transmembrane region" description="Helical" evidence="6">
    <location>
        <begin position="31"/>
        <end position="50"/>
    </location>
</feature>
<protein>
    <recommendedName>
        <fullName evidence="9">MFS transporter</fullName>
    </recommendedName>
</protein>
<accession>A0ABP8QMP5</accession>
<dbReference type="PANTHER" id="PTHR23513">
    <property type="entry name" value="INTEGRAL MEMBRANE EFFLUX PROTEIN-RELATED"/>
    <property type="match status" value="1"/>
</dbReference>
<evidence type="ECO:0008006" key="9">
    <source>
        <dbReference type="Google" id="ProtNLM"/>
    </source>
</evidence>
<organism evidence="7 8">
    <name type="scientific">Pseudaeromonas paramecii</name>
    <dbReference type="NCBI Taxonomy" id="2138166"/>
    <lineage>
        <taxon>Bacteria</taxon>
        <taxon>Pseudomonadati</taxon>
        <taxon>Pseudomonadota</taxon>
        <taxon>Gammaproteobacteria</taxon>
        <taxon>Aeromonadales</taxon>
        <taxon>Aeromonadaceae</taxon>
        <taxon>Pseudaeromonas</taxon>
    </lineage>
</organism>